<evidence type="ECO:0000313" key="1">
    <source>
        <dbReference type="EnsemblPlants" id="cds.evm.model.01.518"/>
    </source>
</evidence>
<accession>A0A803NPI5</accession>
<name>A0A803NPI5_CANSA</name>
<proteinExistence type="predicted"/>
<dbReference type="Proteomes" id="UP000596661">
    <property type="component" value="Chromosome 1"/>
</dbReference>
<dbReference type="EMBL" id="UZAU01000018">
    <property type="status" value="NOT_ANNOTATED_CDS"/>
    <property type="molecule type" value="Genomic_DNA"/>
</dbReference>
<keyword evidence="2" id="KW-1185">Reference proteome</keyword>
<dbReference type="EnsemblPlants" id="evm.model.01.518">
    <property type="protein sequence ID" value="cds.evm.model.01.518"/>
    <property type="gene ID" value="evm.TU.01.518"/>
</dbReference>
<protein>
    <submittedName>
        <fullName evidence="1">Uncharacterized protein</fullName>
    </submittedName>
</protein>
<evidence type="ECO:0000313" key="2">
    <source>
        <dbReference type="Proteomes" id="UP000596661"/>
    </source>
</evidence>
<organism evidence="1 2">
    <name type="scientific">Cannabis sativa</name>
    <name type="common">Hemp</name>
    <name type="synonym">Marijuana</name>
    <dbReference type="NCBI Taxonomy" id="3483"/>
    <lineage>
        <taxon>Eukaryota</taxon>
        <taxon>Viridiplantae</taxon>
        <taxon>Streptophyta</taxon>
        <taxon>Embryophyta</taxon>
        <taxon>Tracheophyta</taxon>
        <taxon>Spermatophyta</taxon>
        <taxon>Magnoliopsida</taxon>
        <taxon>eudicotyledons</taxon>
        <taxon>Gunneridae</taxon>
        <taxon>Pentapetalae</taxon>
        <taxon>rosids</taxon>
        <taxon>fabids</taxon>
        <taxon>Rosales</taxon>
        <taxon>Cannabaceae</taxon>
        <taxon>Cannabis</taxon>
    </lineage>
</organism>
<reference evidence="1" key="1">
    <citation type="submission" date="2018-11" db="EMBL/GenBank/DDBJ databases">
        <authorList>
            <person name="Grassa J C."/>
        </authorList>
    </citation>
    <scope>NUCLEOTIDE SEQUENCE [LARGE SCALE GENOMIC DNA]</scope>
</reference>
<dbReference type="AlphaFoldDB" id="A0A803NPI5"/>
<reference evidence="1" key="2">
    <citation type="submission" date="2021-03" db="UniProtKB">
        <authorList>
            <consortium name="EnsemblPlants"/>
        </authorList>
    </citation>
    <scope>IDENTIFICATION</scope>
</reference>
<dbReference type="Gramene" id="evm.model.01.518">
    <property type="protein sequence ID" value="cds.evm.model.01.518"/>
    <property type="gene ID" value="evm.TU.01.518"/>
</dbReference>
<sequence length="111" mass="12685">MYEKSILHTLVTCEVVKACWNRVGIGTNVARNMDFFDWCVHSFETLEVDHQCTLAMAGDGAKRWISPQVNRSKVNVVTTLFDSDHKYGLDLVARDESDCSLKARNAVQWQY</sequence>